<protein>
    <recommendedName>
        <fullName evidence="3">RAP domain-containing protein</fullName>
    </recommendedName>
</protein>
<dbReference type="EMBL" id="AAGK01000001">
    <property type="protein sequence ID" value="EAN33909.1"/>
    <property type="molecule type" value="Genomic_DNA"/>
</dbReference>
<organism evidence="1 2">
    <name type="scientific">Theileria parva</name>
    <name type="common">East coast fever infection agent</name>
    <dbReference type="NCBI Taxonomy" id="5875"/>
    <lineage>
        <taxon>Eukaryota</taxon>
        <taxon>Sar</taxon>
        <taxon>Alveolata</taxon>
        <taxon>Apicomplexa</taxon>
        <taxon>Aconoidasida</taxon>
        <taxon>Piroplasmida</taxon>
        <taxon>Theileriidae</taxon>
        <taxon>Theileria</taxon>
    </lineage>
</organism>
<gene>
    <name evidence="1" type="ordered locus">TP01_0671</name>
</gene>
<dbReference type="AlphaFoldDB" id="Q4N7Z9"/>
<evidence type="ECO:0008006" key="3">
    <source>
        <dbReference type="Google" id="ProtNLM"/>
    </source>
</evidence>
<dbReference type="VEuPathDB" id="PiroplasmaDB:TpMuguga_01g00671"/>
<reference evidence="1 2" key="1">
    <citation type="journal article" date="2005" name="Science">
        <title>Genome sequence of Theileria parva, a bovine pathogen that transforms lymphocytes.</title>
        <authorList>
            <person name="Gardner M.J."/>
            <person name="Bishop R."/>
            <person name="Shah T."/>
            <person name="de Villiers E.P."/>
            <person name="Carlton J.M."/>
            <person name="Hall N."/>
            <person name="Ren Q."/>
            <person name="Paulsen I.T."/>
            <person name="Pain A."/>
            <person name="Berriman M."/>
            <person name="Wilson R.J.M."/>
            <person name="Sato S."/>
            <person name="Ralph S.A."/>
            <person name="Mann D.J."/>
            <person name="Xiong Z."/>
            <person name="Shallom S.J."/>
            <person name="Weidman J."/>
            <person name="Jiang L."/>
            <person name="Lynn J."/>
            <person name="Weaver B."/>
            <person name="Shoaibi A."/>
            <person name="Domingo A.R."/>
            <person name="Wasawo D."/>
            <person name="Crabtree J."/>
            <person name="Wortman J.R."/>
            <person name="Haas B."/>
            <person name="Angiuoli S.V."/>
            <person name="Creasy T.H."/>
            <person name="Lu C."/>
            <person name="Suh B."/>
            <person name="Silva J.C."/>
            <person name="Utterback T.R."/>
            <person name="Feldblyum T.V."/>
            <person name="Pertea M."/>
            <person name="Allen J."/>
            <person name="Nierman W.C."/>
            <person name="Taracha E.L.N."/>
            <person name="Salzberg S.L."/>
            <person name="White O.R."/>
            <person name="Fitzhugh H.A."/>
            <person name="Morzaria S."/>
            <person name="Venter J.C."/>
            <person name="Fraser C.M."/>
            <person name="Nene V."/>
        </authorList>
    </citation>
    <scope>NUCLEOTIDE SEQUENCE [LARGE SCALE GENOMIC DNA]</scope>
    <source>
        <strain evidence="1 2">Muguga</strain>
    </source>
</reference>
<keyword evidence="2" id="KW-1185">Reference proteome</keyword>
<dbReference type="GeneID" id="3502902"/>
<proteinExistence type="predicted"/>
<sequence length="455" mass="52720">MCSNGTGILCRMPWSRYSFLSREHVNDGIVPNNLKFILLKGIYNQNDISNVLKLIGKCASDYKLVYNTNWSNIYNAIYSSVSQSDSFWRFGSLVKLLQNASYLSSKLTKSPNINFLKEIISFVTRKLGKNICEVSDKDVVRVIYCCSKGNFLQNSFVPKSFLILLQNEVLQRIKRFETIDLLKLLHSVSNNFDQEFKIFIINRILSKINNLGSDISNLICYLHNYNMLNTNKSILNNNIAKRLYGNLDKDVLITVGLSLVMYKVATLRNLEIILSKFQSLDLNFNDVLMLKLVIYYLKYNNKDLFEMLSDGTRKFVDKILLNFPNHLDYKLFDLNYSSVKQYKKVNQVLKELELEFIPYVHGPYLLPLYDPINQSAIIINHNSNTTGNTVEDSGVNSELLSRVDNFMYNNLAYYNENKLYHLRCEGIKVVEIDQEFFKLNVEEQVNLLNNKVQGI</sequence>
<dbReference type="Proteomes" id="UP000001949">
    <property type="component" value="Unassembled WGS sequence"/>
</dbReference>
<evidence type="ECO:0000313" key="2">
    <source>
        <dbReference type="Proteomes" id="UP000001949"/>
    </source>
</evidence>
<dbReference type="RefSeq" id="XP_766192.1">
    <property type="nucleotide sequence ID" value="XM_761099.1"/>
</dbReference>
<dbReference type="InParanoid" id="Q4N7Z9"/>
<dbReference type="OMA" id="NLICYLH"/>
<evidence type="ECO:0000313" key="1">
    <source>
        <dbReference type="EMBL" id="EAN33909.1"/>
    </source>
</evidence>
<accession>Q4N7Z9</accession>
<name>Q4N7Z9_THEPA</name>
<dbReference type="eggNOG" id="ENOG502SWSI">
    <property type="taxonomic scope" value="Eukaryota"/>
</dbReference>
<dbReference type="KEGG" id="tpv:TP01_0671"/>
<comment type="caution">
    <text evidence="1">The sequence shown here is derived from an EMBL/GenBank/DDBJ whole genome shotgun (WGS) entry which is preliminary data.</text>
</comment>